<organism evidence="3 4">
    <name type="scientific">Hominifimenecus microfluidus</name>
    <dbReference type="NCBI Taxonomy" id="2885348"/>
    <lineage>
        <taxon>Bacteria</taxon>
        <taxon>Bacillati</taxon>
        <taxon>Bacillota</taxon>
        <taxon>Clostridia</taxon>
        <taxon>Lachnospirales</taxon>
        <taxon>Lachnospiraceae</taxon>
        <taxon>Hominifimenecus</taxon>
    </lineage>
</organism>
<feature type="compositionally biased region" description="Basic and acidic residues" evidence="1">
    <location>
        <begin position="847"/>
        <end position="916"/>
    </location>
</feature>
<feature type="region of interest" description="Disordered" evidence="1">
    <location>
        <begin position="836"/>
        <end position="1012"/>
    </location>
</feature>
<feature type="transmembrane region" description="Helical" evidence="2">
    <location>
        <begin position="139"/>
        <end position="156"/>
    </location>
</feature>
<keyword evidence="4" id="KW-1185">Reference proteome</keyword>
<feature type="transmembrane region" description="Helical" evidence="2">
    <location>
        <begin position="303"/>
        <end position="319"/>
    </location>
</feature>
<feature type="transmembrane region" description="Helical" evidence="2">
    <location>
        <begin position="16"/>
        <end position="39"/>
    </location>
</feature>
<keyword evidence="2" id="KW-1133">Transmembrane helix</keyword>
<keyword evidence="2" id="KW-0472">Membrane</keyword>
<dbReference type="RefSeq" id="WP_308454884.1">
    <property type="nucleotide sequence ID" value="NZ_JAJEQR010000070.1"/>
</dbReference>
<evidence type="ECO:0000256" key="1">
    <source>
        <dbReference type="SAM" id="MobiDB-lite"/>
    </source>
</evidence>
<keyword evidence="2" id="KW-0812">Transmembrane</keyword>
<dbReference type="Pfam" id="PF09586">
    <property type="entry name" value="YfhO"/>
    <property type="match status" value="1"/>
</dbReference>
<feature type="transmembrane region" description="Helical" evidence="2">
    <location>
        <begin position="805"/>
        <end position="826"/>
    </location>
</feature>
<feature type="transmembrane region" description="Helical" evidence="2">
    <location>
        <begin position="419"/>
        <end position="436"/>
    </location>
</feature>
<accession>A0AAE3JFS0</accession>
<evidence type="ECO:0000313" key="3">
    <source>
        <dbReference type="EMBL" id="MCC2232479.1"/>
    </source>
</evidence>
<protein>
    <submittedName>
        <fullName evidence="3">YfhO family protein</fullName>
    </submittedName>
</protein>
<reference evidence="3" key="1">
    <citation type="submission" date="2021-10" db="EMBL/GenBank/DDBJ databases">
        <title>Anaerobic single-cell dispensing facilitates the cultivation of human gut bacteria.</title>
        <authorList>
            <person name="Afrizal A."/>
        </authorList>
    </citation>
    <scope>NUCLEOTIDE SEQUENCE</scope>
    <source>
        <strain evidence="3">CLA-AA-H215</strain>
    </source>
</reference>
<feature type="transmembrane region" description="Helical" evidence="2">
    <location>
        <begin position="331"/>
        <end position="350"/>
    </location>
</feature>
<evidence type="ECO:0000313" key="4">
    <source>
        <dbReference type="Proteomes" id="UP001198182"/>
    </source>
</evidence>
<dbReference type="InterPro" id="IPR018580">
    <property type="entry name" value="Uncharacterised_YfhO"/>
</dbReference>
<feature type="transmembrane region" description="Helical" evidence="2">
    <location>
        <begin position="365"/>
        <end position="382"/>
    </location>
</feature>
<name>A0AAE3JFS0_9FIRM</name>
<feature type="transmembrane region" description="Helical" evidence="2">
    <location>
        <begin position="389"/>
        <end position="407"/>
    </location>
</feature>
<proteinExistence type="predicted"/>
<feature type="transmembrane region" description="Helical" evidence="2">
    <location>
        <begin position="443"/>
        <end position="464"/>
    </location>
</feature>
<dbReference type="Proteomes" id="UP001198182">
    <property type="component" value="Unassembled WGS sequence"/>
</dbReference>
<gene>
    <name evidence="3" type="ORF">LKD81_16030</name>
</gene>
<dbReference type="EMBL" id="JAJEQR010000070">
    <property type="protein sequence ID" value="MCC2232479.1"/>
    <property type="molecule type" value="Genomic_DNA"/>
</dbReference>
<evidence type="ECO:0000256" key="2">
    <source>
        <dbReference type="SAM" id="Phobius"/>
    </source>
</evidence>
<sequence length="1039" mass="116809">MSLRKKHAKHTFEDRLPYFLAFLIPMLIMIGVFAGKSIYPFGDKSFLRTDMYHQYAPFFMDFLEKLKHGESLTYAWEIGLGSNYTALIAYYLSSPFNLLLLVFPSSLIVEFMTYLIVLKIGLCGFTMAWYLGKRNHTNHIGIAFFGICYALSGYMAAYSWNIMWLDCLWLAPLILLGLERLVKENRPFLYCITLGLAILTNYYISIMLCIFMFLYFICLMIMLPHVTLKQFLIKCGRFALYSLIAGGLGAILLLPAAHALMGTASASSTFPKTLTSYFSVFDMLARHLVDVECEIGLDHWPNLYSGVATLLFLPMYYLNRRIPYKEKIVKTVLLCVMLLSFSLNIPNYIWHGMHYPNSLPCRQSFLYNILMLSMCFEGYKGFKGMTKGKLMACFWGVFAFVLLAEKLVDDSQNIEYHTYYASLAFIALYTLLLYLYKIRKIQMVTAFVLSMGVLVLEMGLNTAVTSVTITSRTDYWKNTDAYQSLLDTIDDSNFYRVEKATRKTKNDGAWVGYRSASVFSSTANAGVSNLYRDLGLEGNTNAYSFMGATPFTSSLLSVRYILSTEALPDSELHHFRESTESGIHLYENDYTLPLGFLIPSDTDEHWTISVGNPARVQNNFISLTTHVSEILSAISGSTSGSQFTTSVTERSHVYVFIDNANVDNVTASIGNRSETFSNVKRRYLLDLGYCVPGEIITLSTTDSETLSATAYVFNEEAFIQAYNELNSQPFVVTEMTDSLTRTAVTGQIDAVSDGLLFTSIPYDKGWSVTIDGVAAEAREFADTFLAIPVTAGTHTIELTYHPEGLTTGAMITGGSVLLLIICYAIYRLTGQGKKKRTARSLPEEIEGTSREDDMRDEELPKDIIPEKELSEAEIEENKFPEDVPEKDKFPEIELSKEAIEENKFPEDAPEKDKFPEIELSEAAIEEEGTPDNELSKSEDSELEDFLAVSEEPVAETPDNKTPTADEAAVKDLPESKSVAVTAKFSPEEEDLLKLPEEEASSEKKIVIEEPAPVPEKKRNQNIEILEEILAELENGGKKR</sequence>
<feature type="compositionally biased region" description="Basic and acidic residues" evidence="1">
    <location>
        <begin position="991"/>
        <end position="1007"/>
    </location>
</feature>
<dbReference type="AlphaFoldDB" id="A0AAE3JFS0"/>
<dbReference type="PANTHER" id="PTHR38454:SF1">
    <property type="entry name" value="INTEGRAL MEMBRANE PROTEIN"/>
    <property type="match status" value="1"/>
</dbReference>
<comment type="caution">
    <text evidence="3">The sequence shown here is derived from an EMBL/GenBank/DDBJ whole genome shotgun (WGS) entry which is preliminary data.</text>
</comment>
<feature type="transmembrane region" description="Helical" evidence="2">
    <location>
        <begin position="240"/>
        <end position="261"/>
    </location>
</feature>
<dbReference type="PANTHER" id="PTHR38454">
    <property type="entry name" value="INTEGRAL MEMBRANE PROTEIN-RELATED"/>
    <property type="match status" value="1"/>
</dbReference>